<evidence type="ECO:0000313" key="3">
    <source>
        <dbReference type="EMBL" id="QJC55477.1"/>
    </source>
</evidence>
<dbReference type="SUPFAM" id="SSF55874">
    <property type="entry name" value="ATPase domain of HSP90 chaperone/DNA topoisomerase II/histidine kinase"/>
    <property type="match status" value="1"/>
</dbReference>
<dbReference type="InterPro" id="IPR050640">
    <property type="entry name" value="Bact_2-comp_sensor_kinase"/>
</dbReference>
<proteinExistence type="predicted"/>
<feature type="transmembrane region" description="Helical" evidence="1">
    <location>
        <begin position="106"/>
        <end position="126"/>
    </location>
</feature>
<dbReference type="Pfam" id="PF06580">
    <property type="entry name" value="His_kinase"/>
    <property type="match status" value="1"/>
</dbReference>
<feature type="transmembrane region" description="Helical" evidence="1">
    <location>
        <begin position="76"/>
        <end position="100"/>
    </location>
</feature>
<reference evidence="3 4" key="1">
    <citation type="submission" date="2020-04" db="EMBL/GenBank/DDBJ databases">
        <title>Complete genome of a Psychrophilic, Marine, Gas Vacuolate Bacterium Polaromonas vacuolata KCTC 22033T.</title>
        <authorList>
            <person name="Hwang K."/>
            <person name="Kim K.M."/>
        </authorList>
    </citation>
    <scope>NUCLEOTIDE SEQUENCE [LARGE SCALE GENOMIC DNA]</scope>
    <source>
        <strain evidence="3 4">KCTC 22033</strain>
    </source>
</reference>
<organism evidence="3 4">
    <name type="scientific">Polaromonas vacuolata</name>
    <dbReference type="NCBI Taxonomy" id="37448"/>
    <lineage>
        <taxon>Bacteria</taxon>
        <taxon>Pseudomonadati</taxon>
        <taxon>Pseudomonadota</taxon>
        <taxon>Betaproteobacteria</taxon>
        <taxon>Burkholderiales</taxon>
        <taxon>Comamonadaceae</taxon>
        <taxon>Polaromonas</taxon>
    </lineage>
</organism>
<keyword evidence="1" id="KW-0472">Membrane</keyword>
<dbReference type="EMBL" id="CP051461">
    <property type="protein sequence ID" value="QJC55477.1"/>
    <property type="molecule type" value="Genomic_DNA"/>
</dbReference>
<dbReference type="PANTHER" id="PTHR34220">
    <property type="entry name" value="SENSOR HISTIDINE KINASE YPDA"/>
    <property type="match status" value="1"/>
</dbReference>
<feature type="domain" description="Signal transduction histidine kinase internal region" evidence="2">
    <location>
        <begin position="138"/>
        <end position="216"/>
    </location>
</feature>
<sequence>MTHPSLTPCHIGVALRAVLFTSTIAGVAAGFESAGPQDWIQHFSLLSVGMLPATLAWLIAACGVEKYLQNRSPRLRWLSGLSLGAAAGLYGCAMLALVNLLTSPPWLASMAAGLLLSAVLLSWLFWRAKARMPAATTARLSELQSCIRPHFLFNTLNTAIALVSEQPLKAEAVLEDLSELFRSALANPAESDTLAQEVALARRYLAIEEIRFGARLRVTWQIDPRADQARVPPLLLQPLVENAIRHGVEPSADGAELKITSLRRGSVVLIKVSNTMPAGSGERGNGLALANLRERLALLHDVQAHFQSVYRDGIFQVCLEIPA</sequence>
<keyword evidence="3" id="KW-0418">Kinase</keyword>
<dbReference type="InterPro" id="IPR010559">
    <property type="entry name" value="Sig_transdc_His_kin_internal"/>
</dbReference>
<dbReference type="KEGG" id="pvac:HC248_00757"/>
<feature type="transmembrane region" description="Helical" evidence="1">
    <location>
        <begin position="12"/>
        <end position="31"/>
    </location>
</feature>
<keyword evidence="3" id="KW-0808">Transferase</keyword>
<dbReference type="AlphaFoldDB" id="A0A6H2H6T5"/>
<dbReference type="Proteomes" id="UP000502041">
    <property type="component" value="Chromosome"/>
</dbReference>
<gene>
    <name evidence="3" type="primary">btsS</name>
    <name evidence="3" type="ORF">HC248_00757</name>
</gene>
<evidence type="ECO:0000256" key="1">
    <source>
        <dbReference type="SAM" id="Phobius"/>
    </source>
</evidence>
<accession>A0A6H2H6T5</accession>
<keyword evidence="4" id="KW-1185">Reference proteome</keyword>
<dbReference type="EC" id="2.7.13.3" evidence="3"/>
<protein>
    <submittedName>
        <fullName evidence="3">Sensor histidine kinase BtsS</fullName>
        <ecNumber evidence="3">2.7.13.3</ecNumber>
    </submittedName>
</protein>
<dbReference type="GO" id="GO:0016020">
    <property type="term" value="C:membrane"/>
    <property type="evidence" value="ECO:0007669"/>
    <property type="project" value="InterPro"/>
</dbReference>
<keyword evidence="1" id="KW-0812">Transmembrane</keyword>
<evidence type="ECO:0000313" key="4">
    <source>
        <dbReference type="Proteomes" id="UP000502041"/>
    </source>
</evidence>
<evidence type="ECO:0000259" key="2">
    <source>
        <dbReference type="Pfam" id="PF06580"/>
    </source>
</evidence>
<keyword evidence="1" id="KW-1133">Transmembrane helix</keyword>
<feature type="transmembrane region" description="Helical" evidence="1">
    <location>
        <begin position="43"/>
        <end position="64"/>
    </location>
</feature>
<dbReference type="Gene3D" id="3.30.565.10">
    <property type="entry name" value="Histidine kinase-like ATPase, C-terminal domain"/>
    <property type="match status" value="1"/>
</dbReference>
<dbReference type="GO" id="GO:0000155">
    <property type="term" value="F:phosphorelay sensor kinase activity"/>
    <property type="evidence" value="ECO:0007669"/>
    <property type="project" value="InterPro"/>
</dbReference>
<dbReference type="InterPro" id="IPR036890">
    <property type="entry name" value="HATPase_C_sf"/>
</dbReference>
<dbReference type="PANTHER" id="PTHR34220:SF7">
    <property type="entry name" value="SENSOR HISTIDINE KINASE YPDA"/>
    <property type="match status" value="1"/>
</dbReference>
<name>A0A6H2H6T5_9BURK</name>